<dbReference type="InterPro" id="IPR005025">
    <property type="entry name" value="FMN_Rdtase-like_dom"/>
</dbReference>
<evidence type="ECO:0000313" key="5">
    <source>
        <dbReference type="Proteomes" id="UP001175147"/>
    </source>
</evidence>
<keyword evidence="5" id="KW-1185">Reference proteome</keyword>
<accession>A0ABT8Z0Q9</accession>
<dbReference type="RefSeq" id="WP_304385563.1">
    <property type="nucleotide sequence ID" value="NZ_JAUPBL010000060.1"/>
</dbReference>
<evidence type="ECO:0000259" key="3">
    <source>
        <dbReference type="Pfam" id="PF03358"/>
    </source>
</evidence>
<gene>
    <name evidence="4" type="ORF">Q5M86_10440</name>
</gene>
<dbReference type="Gene3D" id="3.40.50.360">
    <property type="match status" value="1"/>
</dbReference>
<organism evidence="4 5">
    <name type="scientific">Brachyspira innocens</name>
    <dbReference type="NCBI Taxonomy" id="13264"/>
    <lineage>
        <taxon>Bacteria</taxon>
        <taxon>Pseudomonadati</taxon>
        <taxon>Spirochaetota</taxon>
        <taxon>Spirochaetia</taxon>
        <taxon>Brachyspirales</taxon>
        <taxon>Brachyspiraceae</taxon>
        <taxon>Brachyspira</taxon>
    </lineage>
</organism>
<proteinExistence type="predicted"/>
<evidence type="ECO:0000313" key="4">
    <source>
        <dbReference type="EMBL" id="MDO7021192.1"/>
    </source>
</evidence>
<keyword evidence="1" id="KW-0285">Flavoprotein</keyword>
<comment type="caution">
    <text evidence="4">The sequence shown here is derived from an EMBL/GenBank/DDBJ whole genome shotgun (WGS) entry which is preliminary data.</text>
</comment>
<sequence length="184" mass="20848">MKKILILNGSPRPNGNTEALIEEFIKGAKLNGNNIIKFDLDKMNIHGCKGCLKGGKDKENPCTQKDDMLKIYPHYKEADILVLASPMYYWAFSAQLKTAIDRLFAVTEIDHNYKTPYKECIMLMAAEGNDENNSKPVIEYYKYLLNYLGWKDLGYLIAGGVFNIGDIKGKEELNKAFEIGKLIL</sequence>
<evidence type="ECO:0000256" key="2">
    <source>
        <dbReference type="ARBA" id="ARBA00022643"/>
    </source>
</evidence>
<protein>
    <submittedName>
        <fullName evidence="4">Flavodoxin family protein</fullName>
    </submittedName>
</protein>
<evidence type="ECO:0000256" key="1">
    <source>
        <dbReference type="ARBA" id="ARBA00022630"/>
    </source>
</evidence>
<dbReference type="InterPro" id="IPR029039">
    <property type="entry name" value="Flavoprotein-like_sf"/>
</dbReference>
<dbReference type="PANTHER" id="PTHR43278">
    <property type="entry name" value="NAD(P)H-DEPENDENT FMN-CONTAINING OXIDOREDUCTASE YWQN-RELATED"/>
    <property type="match status" value="1"/>
</dbReference>
<dbReference type="InterPro" id="IPR051796">
    <property type="entry name" value="ISF_SsuE-like"/>
</dbReference>
<feature type="domain" description="NADPH-dependent FMN reductase-like" evidence="3">
    <location>
        <begin position="3"/>
        <end position="127"/>
    </location>
</feature>
<name>A0ABT8Z0Q9_9SPIR</name>
<dbReference type="Proteomes" id="UP001175147">
    <property type="component" value="Unassembled WGS sequence"/>
</dbReference>
<dbReference type="PANTHER" id="PTHR43278:SF2">
    <property type="entry name" value="IRON-SULFUR FLAVOPROTEIN"/>
    <property type="match status" value="1"/>
</dbReference>
<keyword evidence="2" id="KW-0288">FMN</keyword>
<dbReference type="SUPFAM" id="SSF52218">
    <property type="entry name" value="Flavoproteins"/>
    <property type="match status" value="1"/>
</dbReference>
<reference evidence="4" key="1">
    <citation type="submission" date="2023-07" db="EMBL/GenBank/DDBJ databases">
        <title>Mucosal microbiota of week-old chicken and adult hens.</title>
        <authorList>
            <person name="Volf J."/>
            <person name="Karasova D."/>
            <person name="Crhanova M."/>
            <person name="Faldynova M."/>
            <person name="Prikrylova H."/>
            <person name="Zeman M."/>
            <person name="Babak V."/>
            <person name="Rajova J."/>
            <person name="Rychlik I."/>
        </authorList>
    </citation>
    <scope>NUCLEOTIDE SEQUENCE</scope>
    <source>
        <strain evidence="4">ET902</strain>
    </source>
</reference>
<dbReference type="EMBL" id="JAUPBM010000154">
    <property type="protein sequence ID" value="MDO7021192.1"/>
    <property type="molecule type" value="Genomic_DNA"/>
</dbReference>
<dbReference type="Pfam" id="PF03358">
    <property type="entry name" value="FMN_red"/>
    <property type="match status" value="1"/>
</dbReference>